<reference evidence="1 2" key="1">
    <citation type="submission" date="2016-09" db="EMBL/GenBank/DDBJ databases">
        <title>Chromobacterium muskegensis sp. nov., an insecticidal bacterium isolated from Sphagnum bogs.</title>
        <authorList>
            <person name="Sparks M.E."/>
            <person name="Blackburn M.B."/>
            <person name="Gundersen-Rindal D.E."/>
            <person name="Mitchell A."/>
            <person name="Farrar R."/>
            <person name="Kuhar D."/>
        </authorList>
    </citation>
    <scope>NUCLEOTIDE SEQUENCE [LARGE SCALE GENOMIC DNA]</scope>
    <source>
        <strain evidence="1 2">37-2</strain>
    </source>
</reference>
<organism evidence="1 2">
    <name type="scientific">Chromobacterium sphagni</name>
    <dbReference type="NCBI Taxonomy" id="1903179"/>
    <lineage>
        <taxon>Bacteria</taxon>
        <taxon>Pseudomonadati</taxon>
        <taxon>Pseudomonadota</taxon>
        <taxon>Betaproteobacteria</taxon>
        <taxon>Neisseriales</taxon>
        <taxon>Chromobacteriaceae</taxon>
        <taxon>Chromobacterium</taxon>
    </lineage>
</organism>
<evidence type="ECO:0000313" key="2">
    <source>
        <dbReference type="Proteomes" id="UP000180088"/>
    </source>
</evidence>
<dbReference type="AlphaFoldDB" id="A0A1S1X2W6"/>
<protein>
    <submittedName>
        <fullName evidence="1">Uncharacterized protein</fullName>
    </submittedName>
</protein>
<dbReference type="Proteomes" id="UP000180088">
    <property type="component" value="Unassembled WGS sequence"/>
</dbReference>
<evidence type="ECO:0000313" key="1">
    <source>
        <dbReference type="EMBL" id="OHX13748.1"/>
    </source>
</evidence>
<comment type="caution">
    <text evidence="1">The sequence shown here is derived from an EMBL/GenBank/DDBJ whole genome shotgun (WGS) entry which is preliminary data.</text>
</comment>
<dbReference type="STRING" id="1903179.BI347_09650"/>
<dbReference type="EMBL" id="MKCS01000001">
    <property type="protein sequence ID" value="OHX13748.1"/>
    <property type="molecule type" value="Genomic_DNA"/>
</dbReference>
<proteinExistence type="predicted"/>
<gene>
    <name evidence="1" type="ORF">BI347_09650</name>
</gene>
<accession>A0A1S1X2W6</accession>
<name>A0A1S1X2W6_9NEIS</name>
<sequence length="564" mass="58949">MLSACGGGGTSGPDGNAAAGAQAASSKLAQPSGKEVALIACSGARCQLPASAAGAASGSVYQYSNASGQAQTITLTGLAAGGWNAEVARISSGDTSTQARRGAGGLRGGDVARQDRLEAESQLVLRAVAQHSRSGAMQRQLLRQSAKLSGAQNALQQQNYALGDSRLWHDMDADSVTTLQAARDLPNGGKVYVWAQQGLNVSASNAQADALAERFANSVYPLEASVVSEPWGNDIHPDWRALALPGSTKDVHLVLSRLNDPAQVGGSRLLGYVRWTNALLATAAPAVCGGDADCEKIIGNSNQALATFVDLDTFVKADSPGNWSMKDNGPSLALSTLAHEYLHVLYSYNKILRQQPGSDSPTVWENELAAQTMGYLVSADTFTGGRGRDANSHPDLRPGGDFESLLRQPACNLKGWSVAAGDYTCYPKALTLGMQMLHQFGAGVMKPWVTGASRGEQALDDGLRAVGGGNYSSLLLRLTTTLALAEGGSAVPGYGFPAKTLQLPANQYFPQGKTLQLPAIAFQAREVNWSGDTGAETYRQALAVRRGSAQITVPANSHLLLVKP</sequence>